<gene>
    <name evidence="1" type="ORF">GGX14DRAFT_89857</name>
</gene>
<accession>A0AAD6YE35</accession>
<name>A0AAD6YE35_9AGAR</name>
<organism evidence="1 2">
    <name type="scientific">Mycena pura</name>
    <dbReference type="NCBI Taxonomy" id="153505"/>
    <lineage>
        <taxon>Eukaryota</taxon>
        <taxon>Fungi</taxon>
        <taxon>Dikarya</taxon>
        <taxon>Basidiomycota</taxon>
        <taxon>Agaricomycotina</taxon>
        <taxon>Agaricomycetes</taxon>
        <taxon>Agaricomycetidae</taxon>
        <taxon>Agaricales</taxon>
        <taxon>Marasmiineae</taxon>
        <taxon>Mycenaceae</taxon>
        <taxon>Mycena</taxon>
    </lineage>
</organism>
<dbReference type="AlphaFoldDB" id="A0AAD6YE35"/>
<comment type="caution">
    <text evidence="1">The sequence shown here is derived from an EMBL/GenBank/DDBJ whole genome shotgun (WGS) entry which is preliminary data.</text>
</comment>
<reference evidence="1" key="1">
    <citation type="submission" date="2023-03" db="EMBL/GenBank/DDBJ databases">
        <title>Massive genome expansion in bonnet fungi (Mycena s.s.) driven by repeated elements and novel gene families across ecological guilds.</title>
        <authorList>
            <consortium name="Lawrence Berkeley National Laboratory"/>
            <person name="Harder C.B."/>
            <person name="Miyauchi S."/>
            <person name="Viragh M."/>
            <person name="Kuo A."/>
            <person name="Thoen E."/>
            <person name="Andreopoulos B."/>
            <person name="Lu D."/>
            <person name="Skrede I."/>
            <person name="Drula E."/>
            <person name="Henrissat B."/>
            <person name="Morin E."/>
            <person name="Kohler A."/>
            <person name="Barry K."/>
            <person name="LaButti K."/>
            <person name="Morin E."/>
            <person name="Salamov A."/>
            <person name="Lipzen A."/>
            <person name="Mereny Z."/>
            <person name="Hegedus B."/>
            <person name="Baldrian P."/>
            <person name="Stursova M."/>
            <person name="Weitz H."/>
            <person name="Taylor A."/>
            <person name="Grigoriev I.V."/>
            <person name="Nagy L.G."/>
            <person name="Martin F."/>
            <person name="Kauserud H."/>
        </authorList>
    </citation>
    <scope>NUCLEOTIDE SEQUENCE</scope>
    <source>
        <strain evidence="1">9144</strain>
    </source>
</reference>
<sequence>MIRTIVARELEDRCKELESILQDVLIAVQKMQKTQYFLKELFTTTAVTDEISGYQEKIKKLLSNFMLVTTIKTFNIVAKTGHEVQEIHEIIKAGRTFSTSFICMEAACSYKASSRCTFIGNSSKCQHLSSAFQNIPWQTGYSGPNVGLLQAR</sequence>
<evidence type="ECO:0000313" key="1">
    <source>
        <dbReference type="EMBL" id="KAJ7211630.1"/>
    </source>
</evidence>
<evidence type="ECO:0000313" key="2">
    <source>
        <dbReference type="Proteomes" id="UP001219525"/>
    </source>
</evidence>
<protein>
    <submittedName>
        <fullName evidence="1">Uncharacterized protein</fullName>
    </submittedName>
</protein>
<proteinExistence type="predicted"/>
<keyword evidence="2" id="KW-1185">Reference proteome</keyword>
<dbReference type="EMBL" id="JARJCW010000025">
    <property type="protein sequence ID" value="KAJ7211630.1"/>
    <property type="molecule type" value="Genomic_DNA"/>
</dbReference>
<dbReference type="Proteomes" id="UP001219525">
    <property type="component" value="Unassembled WGS sequence"/>
</dbReference>